<evidence type="ECO:0000313" key="1">
    <source>
        <dbReference type="EMBL" id="MVM35221.1"/>
    </source>
</evidence>
<reference evidence="1 2" key="1">
    <citation type="submission" date="2019-12" db="EMBL/GenBank/DDBJ databases">
        <title>Spirosoma sp. HMF4905 genome sequencing and assembly.</title>
        <authorList>
            <person name="Kang H."/>
            <person name="Cha I."/>
            <person name="Kim H."/>
            <person name="Joh K."/>
        </authorList>
    </citation>
    <scope>NUCLEOTIDE SEQUENCE [LARGE SCALE GENOMIC DNA]</scope>
    <source>
        <strain evidence="1 2">HMF4905</strain>
    </source>
</reference>
<accession>A0A7K1SN60</accession>
<dbReference type="EMBL" id="WPIN01000021">
    <property type="protein sequence ID" value="MVM35221.1"/>
    <property type="molecule type" value="Genomic_DNA"/>
</dbReference>
<dbReference type="RefSeq" id="WP_157590028.1">
    <property type="nucleotide sequence ID" value="NZ_WPIN01000021.1"/>
</dbReference>
<name>A0A7K1SN60_9BACT</name>
<evidence type="ECO:0000313" key="2">
    <source>
        <dbReference type="Proteomes" id="UP000436006"/>
    </source>
</evidence>
<sequence length="103" mass="11563">MKLITLHIYEILLPAATDDEQAERVYWEIKEFIASQGNKISITRIREISYWHNGKQLTETVGENSPTNGETVAAIFDAPNPCLICTFSRGEPILAGKHSLIYA</sequence>
<proteinExistence type="predicted"/>
<organism evidence="1 2">
    <name type="scientific">Spirosoma arboris</name>
    <dbReference type="NCBI Taxonomy" id="2682092"/>
    <lineage>
        <taxon>Bacteria</taxon>
        <taxon>Pseudomonadati</taxon>
        <taxon>Bacteroidota</taxon>
        <taxon>Cytophagia</taxon>
        <taxon>Cytophagales</taxon>
        <taxon>Cytophagaceae</taxon>
        <taxon>Spirosoma</taxon>
    </lineage>
</organism>
<dbReference type="Proteomes" id="UP000436006">
    <property type="component" value="Unassembled WGS sequence"/>
</dbReference>
<protein>
    <submittedName>
        <fullName evidence="1">Uncharacterized protein</fullName>
    </submittedName>
</protein>
<gene>
    <name evidence="1" type="ORF">GO755_34685</name>
</gene>
<comment type="caution">
    <text evidence="1">The sequence shown here is derived from an EMBL/GenBank/DDBJ whole genome shotgun (WGS) entry which is preliminary data.</text>
</comment>
<keyword evidence="2" id="KW-1185">Reference proteome</keyword>
<dbReference type="AlphaFoldDB" id="A0A7K1SN60"/>